<gene>
    <name evidence="4" type="ORF">SUBVAR_04929</name>
</gene>
<protein>
    <recommendedName>
        <fullName evidence="6">Tat pathway signal sequence domain protein</fullName>
    </recommendedName>
</protein>
<feature type="transmembrane region" description="Helical" evidence="1">
    <location>
        <begin position="169"/>
        <end position="185"/>
    </location>
</feature>
<dbReference type="Proteomes" id="UP000003438">
    <property type="component" value="Unassembled WGS sequence"/>
</dbReference>
<dbReference type="InterPro" id="IPR046278">
    <property type="entry name" value="DUF6311"/>
</dbReference>
<feature type="transmembrane region" description="Helical" evidence="1">
    <location>
        <begin position="116"/>
        <end position="139"/>
    </location>
</feature>
<name>D1PKQ2_9FIRM</name>
<reference evidence="4" key="1">
    <citation type="submission" date="2009-12" db="EMBL/GenBank/DDBJ databases">
        <authorList>
            <person name="Weinstock G."/>
            <person name="Sodergren E."/>
            <person name="Clifton S."/>
            <person name="Fulton L."/>
            <person name="Fulton B."/>
            <person name="Courtney L."/>
            <person name="Fronick C."/>
            <person name="Harrison M."/>
            <person name="Strong C."/>
            <person name="Farmer C."/>
            <person name="Delahaunty K."/>
            <person name="Markovic C."/>
            <person name="Hall O."/>
            <person name="Minx P."/>
            <person name="Tomlinson C."/>
            <person name="Mitreva M."/>
            <person name="Nelson J."/>
            <person name="Hou S."/>
            <person name="Wollam A."/>
            <person name="Pepin K.H."/>
            <person name="Johnson M."/>
            <person name="Bhonagiri V."/>
            <person name="Nash W.E."/>
            <person name="Warren W."/>
            <person name="Chinwalla A."/>
            <person name="Mardis E.R."/>
            <person name="Wilson R.K."/>
        </authorList>
    </citation>
    <scope>NUCLEOTIDE SEQUENCE [LARGE SCALE GENOMIC DNA]</scope>
    <source>
        <strain evidence="4">DSM 15176</strain>
    </source>
</reference>
<dbReference type="Pfam" id="PF25853">
    <property type="entry name" value="DUF6311_C"/>
    <property type="match status" value="1"/>
</dbReference>
<sequence>MRHREMLHKNSLQKQQLRLFVLGTLLGIAAFLLVYGIVPLDVTNDTFCRGGYVEKDIQQHYAGWLFYRESALSFPLCVTTAINAPQGVSIAYTDSIPLAALFCRPLANWLGGTFQYFGWFTLLCFALQGGFSALLCGLFSEGTLRPLLGTTLFVSSPILYERAFRHTSLGAQWLVLAALYLYFSLRREGRYASRGLFLLNVLAIGIHPYFLPMTYAVTLALLLEYSVQRHQWKGPVLYLTSNLICTVGLGWLLGLFYGTATNGGQALYGYFSMNLNSLWNPVGINGTLYSRLLPAQNQINGNYDAFAYLGLGVLISLPVVVFHARHRIGKQLLRHWALASVCLILTLFAISNTVTANGVTLFSIPLPGKVVELCSVFRSGGRLFWPVYELLLLSAFAGICRFPASRLVLVLMLVIQIWDVSPGICQRHQDMAAAVQTAAFPSALESNFWKNVAGRYQHIESVQGLQDDALHLALFAADHSMTTNDPFAARYDTVALEQERQKILQELAMGVLRQDTLYLFSDEGAFLQAVEPVKEQAWCGSVTDQTGTSTWYVIAPGLQNQEFDRLCTVYDGSYPLRLADYTDALWNRGVLDSTKKTVCFADSPFARAKLDNAKYLCADGREYAITLVDESDPGWLMVTLEIEDATVLWGQELTTR</sequence>
<keyword evidence="1" id="KW-0472">Membrane</keyword>
<dbReference type="EMBL" id="ACBY02000020">
    <property type="protein sequence ID" value="EFB76560.1"/>
    <property type="molecule type" value="Genomic_DNA"/>
</dbReference>
<dbReference type="InterPro" id="IPR058671">
    <property type="entry name" value="DUF6311_C"/>
</dbReference>
<feature type="transmembrane region" description="Helical" evidence="1">
    <location>
        <begin position="20"/>
        <end position="38"/>
    </location>
</feature>
<evidence type="ECO:0008006" key="6">
    <source>
        <dbReference type="Google" id="ProtNLM"/>
    </source>
</evidence>
<proteinExistence type="predicted"/>
<feature type="transmembrane region" description="Helical" evidence="1">
    <location>
        <begin position="235"/>
        <end position="257"/>
    </location>
</feature>
<evidence type="ECO:0000313" key="5">
    <source>
        <dbReference type="Proteomes" id="UP000003438"/>
    </source>
</evidence>
<keyword evidence="1" id="KW-1133">Transmembrane helix</keyword>
<dbReference type="HOGENOM" id="CLU_023163_0_0_9"/>
<accession>D1PKQ2</accession>
<evidence type="ECO:0000313" key="4">
    <source>
        <dbReference type="EMBL" id="EFB76560.1"/>
    </source>
</evidence>
<comment type="caution">
    <text evidence="4">The sequence shown here is derived from an EMBL/GenBank/DDBJ whole genome shotgun (WGS) entry which is preliminary data.</text>
</comment>
<dbReference type="AlphaFoldDB" id="D1PKQ2"/>
<feature type="domain" description="DUF6311" evidence="3">
    <location>
        <begin position="448"/>
        <end position="544"/>
    </location>
</feature>
<feature type="transmembrane region" description="Helical" evidence="1">
    <location>
        <begin position="336"/>
        <end position="363"/>
    </location>
</feature>
<evidence type="ECO:0000259" key="3">
    <source>
        <dbReference type="Pfam" id="PF25853"/>
    </source>
</evidence>
<feature type="transmembrane region" description="Helical" evidence="1">
    <location>
        <begin position="197"/>
        <end position="223"/>
    </location>
</feature>
<evidence type="ECO:0000259" key="2">
    <source>
        <dbReference type="Pfam" id="PF19830"/>
    </source>
</evidence>
<evidence type="ECO:0000256" key="1">
    <source>
        <dbReference type="SAM" id="Phobius"/>
    </source>
</evidence>
<feature type="transmembrane region" description="Helical" evidence="1">
    <location>
        <begin position="305"/>
        <end position="324"/>
    </location>
</feature>
<keyword evidence="5" id="KW-1185">Reference proteome</keyword>
<feature type="domain" description="DUF6311" evidence="2">
    <location>
        <begin position="25"/>
        <end position="421"/>
    </location>
</feature>
<dbReference type="Pfam" id="PF19830">
    <property type="entry name" value="DUF6311"/>
    <property type="match status" value="1"/>
</dbReference>
<dbReference type="STRING" id="411471.SUBVAR_04929"/>
<dbReference type="eggNOG" id="COG1287">
    <property type="taxonomic scope" value="Bacteria"/>
</dbReference>
<organism evidence="4 5">
    <name type="scientific">Subdoligranulum variabile DSM 15176</name>
    <dbReference type="NCBI Taxonomy" id="411471"/>
    <lineage>
        <taxon>Bacteria</taxon>
        <taxon>Bacillati</taxon>
        <taxon>Bacillota</taxon>
        <taxon>Clostridia</taxon>
        <taxon>Eubacteriales</taxon>
        <taxon>Oscillospiraceae</taxon>
        <taxon>Subdoligranulum</taxon>
    </lineage>
</organism>
<keyword evidence="1" id="KW-0812">Transmembrane</keyword>